<dbReference type="Proteomes" id="UP000806528">
    <property type="component" value="Unassembled WGS sequence"/>
</dbReference>
<keyword evidence="2" id="KW-0732">Signal</keyword>
<dbReference type="GO" id="GO:0016787">
    <property type="term" value="F:hydrolase activity"/>
    <property type="evidence" value="ECO:0007669"/>
    <property type="project" value="UniProtKB-KW"/>
</dbReference>
<feature type="signal peptide" evidence="2">
    <location>
        <begin position="1"/>
        <end position="21"/>
    </location>
</feature>
<dbReference type="RefSeq" id="WP_193122145.1">
    <property type="nucleotide sequence ID" value="NZ_JADBGI010000009.1"/>
</dbReference>
<proteinExistence type="predicted"/>
<comment type="caution">
    <text evidence="3">The sequence shown here is derived from an EMBL/GenBank/DDBJ whole genome shotgun (WGS) entry which is preliminary data.</text>
</comment>
<accession>A0ABR9P749</accession>
<dbReference type="Pfam" id="PF05908">
    <property type="entry name" value="Gamma_PGA_hydro"/>
    <property type="match status" value="1"/>
</dbReference>
<evidence type="ECO:0000256" key="1">
    <source>
        <dbReference type="SAM" id="MobiDB-lite"/>
    </source>
</evidence>
<keyword evidence="4" id="KW-1185">Reference proteome</keyword>
<gene>
    <name evidence="3" type="ORF">IDM40_12530</name>
</gene>
<dbReference type="InterPro" id="IPR008585">
    <property type="entry name" value="Gamma_PGA_hydro"/>
</dbReference>
<evidence type="ECO:0000313" key="3">
    <source>
        <dbReference type="EMBL" id="MBE2999525.1"/>
    </source>
</evidence>
<dbReference type="InterPro" id="IPR038128">
    <property type="entry name" value="Gamma_PGA_hydro_sf"/>
</dbReference>
<keyword evidence="3" id="KW-0378">Hydrolase</keyword>
<evidence type="ECO:0000313" key="4">
    <source>
        <dbReference type="Proteomes" id="UP000806528"/>
    </source>
</evidence>
<organism evidence="3 4">
    <name type="scientific">Nocardiopsis coralli</name>
    <dbReference type="NCBI Taxonomy" id="2772213"/>
    <lineage>
        <taxon>Bacteria</taxon>
        <taxon>Bacillati</taxon>
        <taxon>Actinomycetota</taxon>
        <taxon>Actinomycetes</taxon>
        <taxon>Streptosporangiales</taxon>
        <taxon>Nocardiopsidaceae</taxon>
        <taxon>Nocardiopsis</taxon>
    </lineage>
</organism>
<dbReference type="EMBL" id="JADBGI010000009">
    <property type="protein sequence ID" value="MBE2999525.1"/>
    <property type="molecule type" value="Genomic_DNA"/>
</dbReference>
<dbReference type="Gene3D" id="3.40.630.100">
    <property type="entry name" value="Poly-gamma-glutamate hydrolase, zinc-binding motif"/>
    <property type="match status" value="1"/>
</dbReference>
<feature type="region of interest" description="Disordered" evidence="1">
    <location>
        <begin position="174"/>
        <end position="194"/>
    </location>
</feature>
<protein>
    <submittedName>
        <fullName evidence="3">Poly-gamma-glutamate hydrolase family protein</fullName>
    </submittedName>
</protein>
<feature type="chain" id="PRO_5045911948" evidence="2">
    <location>
        <begin position="22"/>
        <end position="235"/>
    </location>
</feature>
<reference evidence="3 4" key="1">
    <citation type="submission" date="2020-09" db="EMBL/GenBank/DDBJ databases">
        <title>Diversity and distribution of actinomycetes associated with coral in the coast of Hainan.</title>
        <authorList>
            <person name="Li F."/>
        </authorList>
    </citation>
    <scope>NUCLEOTIDE SEQUENCE [LARGE SCALE GENOMIC DNA]</scope>
    <source>
        <strain evidence="3 4">HNM0947</strain>
    </source>
</reference>
<name>A0ABR9P749_9ACTN</name>
<evidence type="ECO:0000256" key="2">
    <source>
        <dbReference type="SAM" id="SignalP"/>
    </source>
</evidence>
<sequence>MGSRTATVAAAALLAIPLAPAAPAAASAGSSASAASAAAEDTYADYAELAANEVEGTDYQRITRAGGTDVAHIAIHGGLIEHPTSELADHAARSGGHAYASFEGIKASGNSVLHITATNFDEPMTVDIVEDSDYTIAWHGAAGDEALTYVGGLDTDLRDAVREELRAADFTAPEEVPDGLKGESPDNITNRNARDEGVQLEITRAQRDAFLTEDGAPTSTFYDFTAAVEEAVAQR</sequence>